<dbReference type="SUPFAM" id="SSF53474">
    <property type="entry name" value="alpha/beta-Hydrolases"/>
    <property type="match status" value="1"/>
</dbReference>
<dbReference type="InterPro" id="IPR029058">
    <property type="entry name" value="AB_hydrolase_fold"/>
</dbReference>
<dbReference type="Proteomes" id="UP000231702">
    <property type="component" value="Unassembled WGS sequence"/>
</dbReference>
<dbReference type="InterPro" id="IPR000073">
    <property type="entry name" value="AB_hydrolase_1"/>
</dbReference>
<keyword evidence="2" id="KW-0378">Hydrolase</keyword>
<feature type="domain" description="AB hydrolase-1" evidence="1">
    <location>
        <begin position="64"/>
        <end position="302"/>
    </location>
</feature>
<dbReference type="EMBL" id="OBEA01000004">
    <property type="protein sequence ID" value="SNY52291.1"/>
    <property type="molecule type" value="Genomic_DNA"/>
</dbReference>
<reference evidence="2 5" key="2">
    <citation type="journal article" date="2018" name="Int. J. Syst. Evol. Microbiol.">
        <title>Pseudooceanicola lipolyticus sp. nov., a marine alphaproteobacterium, reclassification of Oceanicola flagellatus as Pseudooceanicola flagellatus comb. nov. and emended description of the genus Pseudooceanicola.</title>
        <authorList>
            <person name="Huang M.-M."/>
            <person name="Guo L.-L."/>
            <person name="Wu Y.-H."/>
            <person name="Lai Q.-L."/>
            <person name="Shao Z.-Z."/>
            <person name="Wang C.-S."/>
            <person name="Wu M."/>
            <person name="Xu X.-W."/>
        </authorList>
    </citation>
    <scope>NUCLEOTIDE SEQUENCE [LARGE SCALE GENOMIC DNA]</scope>
    <source>
        <strain evidence="2 5">Ar-45</strain>
    </source>
</reference>
<name>A0A285IZF0_9RHOB</name>
<dbReference type="GO" id="GO:0016787">
    <property type="term" value="F:hydrolase activity"/>
    <property type="evidence" value="ECO:0007669"/>
    <property type="project" value="UniProtKB-KW"/>
</dbReference>
<keyword evidence="5" id="KW-1185">Reference proteome</keyword>
<dbReference type="InterPro" id="IPR050266">
    <property type="entry name" value="AB_hydrolase_sf"/>
</dbReference>
<dbReference type="PRINTS" id="PR00111">
    <property type="entry name" value="ABHYDROLASE"/>
</dbReference>
<dbReference type="Gene3D" id="3.40.50.1820">
    <property type="entry name" value="alpha/beta hydrolase"/>
    <property type="match status" value="1"/>
</dbReference>
<protein>
    <submittedName>
        <fullName evidence="2">Alpha/beta hydrolase</fullName>
    </submittedName>
    <submittedName>
        <fullName evidence="3">Pimeloyl-ACP methyl ester carboxylesterase</fullName>
    </submittedName>
</protein>
<organism evidence="3 4">
    <name type="scientific">Pseudooceanicola antarcticus</name>
    <dbReference type="NCBI Taxonomy" id="1247613"/>
    <lineage>
        <taxon>Bacteria</taxon>
        <taxon>Pseudomonadati</taxon>
        <taxon>Pseudomonadota</taxon>
        <taxon>Alphaproteobacteria</taxon>
        <taxon>Rhodobacterales</taxon>
        <taxon>Paracoccaceae</taxon>
        <taxon>Pseudooceanicola</taxon>
    </lineage>
</organism>
<dbReference type="EMBL" id="PGTD01000023">
    <property type="protein sequence ID" value="PJE25946.1"/>
    <property type="molecule type" value="Genomic_DNA"/>
</dbReference>
<evidence type="ECO:0000313" key="5">
    <source>
        <dbReference type="Proteomes" id="UP000231702"/>
    </source>
</evidence>
<evidence type="ECO:0000313" key="3">
    <source>
        <dbReference type="EMBL" id="SNY52291.1"/>
    </source>
</evidence>
<gene>
    <name evidence="2" type="ORF">CVM39_19810</name>
    <name evidence="3" type="ORF">SAMN06297129_2253</name>
</gene>
<dbReference type="RefSeq" id="WP_097146000.1">
    <property type="nucleotide sequence ID" value="NZ_OBEA01000004.1"/>
</dbReference>
<dbReference type="AlphaFoldDB" id="A0A285IZF0"/>
<evidence type="ECO:0000313" key="2">
    <source>
        <dbReference type="EMBL" id="PJE25946.1"/>
    </source>
</evidence>
<sequence>MTFFLSGAAGLLVLLAGFVVASILRNRRRVARWTAAFPPRGRFIEVQGQRLHVVQDGPEDGPDVVLLHGASINLRDLEITLVPGLVRAGFRVTLFDRPGLGHSLPCDLHISLRRQAELLDEAAGKLGLERFILTGQSFGGAVATSWAVHRPERVAGLVSISAPVLPWPPEIPRHFRLLARPLAGPLLARLIAAWLPLARLERELAEQFHPAPLPADYLARSGALLAQRPETLHNDACQRLRLLRDQRAMVEALPRLRLPVELVHGTQDTKVRPDRHAEPLREEIPGARLKRLAGLGHMPHHAEPEACVEAIRRAARRGGLLPAVQAPPRAQLLEAHP</sequence>
<evidence type="ECO:0000313" key="4">
    <source>
        <dbReference type="Proteomes" id="UP000231655"/>
    </source>
</evidence>
<dbReference type="PANTHER" id="PTHR43798">
    <property type="entry name" value="MONOACYLGLYCEROL LIPASE"/>
    <property type="match status" value="1"/>
</dbReference>
<evidence type="ECO:0000259" key="1">
    <source>
        <dbReference type="Pfam" id="PF00561"/>
    </source>
</evidence>
<accession>A0A285IZF0</accession>
<dbReference type="OrthoDB" id="9815441at2"/>
<dbReference type="Proteomes" id="UP000231655">
    <property type="component" value="Unassembled WGS sequence"/>
</dbReference>
<reference evidence="3 4" key="1">
    <citation type="submission" date="2017-09" db="EMBL/GenBank/DDBJ databases">
        <authorList>
            <person name="Ehlers B."/>
            <person name="Leendertz F.H."/>
        </authorList>
    </citation>
    <scope>NUCLEOTIDE SEQUENCE [LARGE SCALE GENOMIC DNA]</scope>
    <source>
        <strain evidence="3 4">CGMCC 1.12662</strain>
    </source>
</reference>
<dbReference type="Pfam" id="PF00561">
    <property type="entry name" value="Abhydrolase_1"/>
    <property type="match status" value="1"/>
</dbReference>
<proteinExistence type="predicted"/>